<protein>
    <submittedName>
        <fullName evidence="2">Uncharacterized protein</fullName>
    </submittedName>
</protein>
<feature type="non-terminal residue" evidence="2">
    <location>
        <position position="1"/>
    </location>
</feature>
<feature type="compositionally biased region" description="Polar residues" evidence="1">
    <location>
        <begin position="1"/>
        <end position="24"/>
    </location>
</feature>
<feature type="compositionally biased region" description="Basic residues" evidence="1">
    <location>
        <begin position="31"/>
        <end position="51"/>
    </location>
</feature>
<reference evidence="2" key="1">
    <citation type="submission" date="2015-01" db="EMBL/GenBank/DDBJ databases">
        <title>EvidentialGene: Evidence-directed Construction of Complete mRNA Transcriptomes without Genomes.</title>
        <authorList>
            <person name="Gilbert D.G."/>
        </authorList>
    </citation>
    <scope>NUCLEOTIDE SEQUENCE</scope>
</reference>
<evidence type="ECO:0000256" key="1">
    <source>
        <dbReference type="SAM" id="MobiDB-lite"/>
    </source>
</evidence>
<dbReference type="AlphaFoldDB" id="A0A146QII4"/>
<dbReference type="EMBL" id="GCES01134938">
    <property type="protein sequence ID" value="JAQ51384.1"/>
    <property type="molecule type" value="Transcribed_RNA"/>
</dbReference>
<feature type="region of interest" description="Disordered" evidence="1">
    <location>
        <begin position="1"/>
        <end position="85"/>
    </location>
</feature>
<evidence type="ECO:0000313" key="2">
    <source>
        <dbReference type="EMBL" id="JAQ55647.1"/>
    </source>
</evidence>
<dbReference type="EMBL" id="GCES01096176">
    <property type="protein sequence ID" value="JAQ90146.1"/>
    <property type="molecule type" value="Transcribed_RNA"/>
</dbReference>
<dbReference type="EMBL" id="GCES01130675">
    <property type="protein sequence ID" value="JAQ55647.1"/>
    <property type="molecule type" value="Transcribed_RNA"/>
</dbReference>
<accession>A0A146QII4</accession>
<sequence>QQSPTIAPKSVTPSIPTHQLNDNVTAPLPHLAKRNKTSRPPRRTVRKRGGAHRAQQAERAPPTQRTQTPAGTPSPARHRAHLTPQPFAVCLSTTRYVDFKNRTMY</sequence>
<name>A0A146QII4_FUNHE</name>
<proteinExistence type="predicted"/>
<organism evidence="2">
    <name type="scientific">Fundulus heteroclitus</name>
    <name type="common">Killifish</name>
    <name type="synonym">Mummichog</name>
    <dbReference type="NCBI Taxonomy" id="8078"/>
    <lineage>
        <taxon>Eukaryota</taxon>
        <taxon>Metazoa</taxon>
        <taxon>Chordata</taxon>
        <taxon>Craniata</taxon>
        <taxon>Vertebrata</taxon>
        <taxon>Euteleostomi</taxon>
        <taxon>Actinopterygii</taxon>
        <taxon>Neopterygii</taxon>
        <taxon>Teleostei</taxon>
        <taxon>Neoteleostei</taxon>
        <taxon>Acanthomorphata</taxon>
        <taxon>Ovalentaria</taxon>
        <taxon>Atherinomorphae</taxon>
        <taxon>Cyprinodontiformes</taxon>
        <taxon>Fundulidae</taxon>
        <taxon>Fundulus</taxon>
    </lineage>
</organism>